<feature type="transmembrane region" description="Helical" evidence="1">
    <location>
        <begin position="84"/>
        <end position="105"/>
    </location>
</feature>
<dbReference type="RefSeq" id="WP_184367098.1">
    <property type="nucleotide sequence ID" value="NZ_JACHDO010000001.1"/>
</dbReference>
<evidence type="ECO:0000256" key="1">
    <source>
        <dbReference type="SAM" id="Phobius"/>
    </source>
</evidence>
<sequence length="207" mass="22292">MRVMPRIVFATARAMDWVPLGVAALVSVLITAWGFTGPYVDTDLLAVSLRSAAVLLGAAAGFGLTDAAENTTAASPVPRWMRQWTRTLLAGAAAAAAWGVAYLSVELRLPEEHSGVFAGLPVEAAVVILTGLACTSVVRRWMNGYPAALIGSTVLLVLVAVSLMYRSEFWLWYPPSAPEWEGLHRVWAVLIPLPLLMLVIGNRENPR</sequence>
<feature type="transmembrane region" description="Helical" evidence="1">
    <location>
        <begin position="117"/>
        <end position="138"/>
    </location>
</feature>
<feature type="transmembrane region" description="Helical" evidence="1">
    <location>
        <begin position="44"/>
        <end position="64"/>
    </location>
</feature>
<keyword evidence="1" id="KW-1133">Transmembrane helix</keyword>
<evidence type="ECO:0000313" key="3">
    <source>
        <dbReference type="Proteomes" id="UP000579647"/>
    </source>
</evidence>
<keyword evidence="1" id="KW-0472">Membrane</keyword>
<reference evidence="2 3" key="1">
    <citation type="submission" date="2020-08" db="EMBL/GenBank/DDBJ databases">
        <title>Sequencing the genomes of 1000 actinobacteria strains.</title>
        <authorList>
            <person name="Klenk H.-P."/>
        </authorList>
    </citation>
    <scope>NUCLEOTIDE SEQUENCE [LARGE SCALE GENOMIC DNA]</scope>
    <source>
        <strain evidence="2 3">DSM 44598</strain>
    </source>
</reference>
<name>A0A840WQR9_9ACTN</name>
<accession>A0A840WQR9</accession>
<protein>
    <submittedName>
        <fullName evidence="2">TRAP-type C4-dicarboxylate transport system permease small subunit</fullName>
    </submittedName>
</protein>
<evidence type="ECO:0000313" key="2">
    <source>
        <dbReference type="EMBL" id="MBB5494036.1"/>
    </source>
</evidence>
<keyword evidence="1" id="KW-0812">Transmembrane</keyword>
<proteinExistence type="predicted"/>
<gene>
    <name evidence="2" type="ORF">HNR07_005173</name>
</gene>
<feature type="transmembrane region" description="Helical" evidence="1">
    <location>
        <begin position="145"/>
        <end position="165"/>
    </location>
</feature>
<feature type="transmembrane region" description="Helical" evidence="1">
    <location>
        <begin position="185"/>
        <end position="201"/>
    </location>
</feature>
<dbReference type="EMBL" id="JACHDO010000001">
    <property type="protein sequence ID" value="MBB5494036.1"/>
    <property type="molecule type" value="Genomic_DNA"/>
</dbReference>
<dbReference type="AlphaFoldDB" id="A0A840WQR9"/>
<comment type="caution">
    <text evidence="2">The sequence shown here is derived from an EMBL/GenBank/DDBJ whole genome shotgun (WGS) entry which is preliminary data.</text>
</comment>
<organism evidence="2 3">
    <name type="scientific">Nocardiopsis metallicus</name>
    <dbReference type="NCBI Taxonomy" id="179819"/>
    <lineage>
        <taxon>Bacteria</taxon>
        <taxon>Bacillati</taxon>
        <taxon>Actinomycetota</taxon>
        <taxon>Actinomycetes</taxon>
        <taxon>Streptosporangiales</taxon>
        <taxon>Nocardiopsidaceae</taxon>
        <taxon>Nocardiopsis</taxon>
    </lineage>
</organism>
<dbReference type="Proteomes" id="UP000579647">
    <property type="component" value="Unassembled WGS sequence"/>
</dbReference>
<keyword evidence="3" id="KW-1185">Reference proteome</keyword>